<keyword evidence="1" id="KW-0805">Transcription regulation</keyword>
<dbReference type="Gene3D" id="1.10.10.60">
    <property type="entry name" value="Homeodomain-like"/>
    <property type="match status" value="2"/>
</dbReference>
<accession>A0A1Q2H2H9</accession>
<reference evidence="5 6" key="1">
    <citation type="submission" date="2017-02" db="EMBL/GenBank/DDBJ databases">
        <title>Complete genome sequence of the cold-active Pseudoalteromonas aliena strain EH1 isolated from Arctic seawater.</title>
        <authorList>
            <person name="Kim E."/>
            <person name="Heo E."/>
            <person name="Kim H."/>
            <person name="Kim D."/>
        </authorList>
    </citation>
    <scope>NUCLEOTIDE SEQUENCE [LARGE SCALE GENOMIC DNA]</scope>
    <source>
        <strain evidence="5 6">EH1</strain>
    </source>
</reference>
<evidence type="ECO:0000259" key="4">
    <source>
        <dbReference type="PROSITE" id="PS01124"/>
    </source>
</evidence>
<dbReference type="PROSITE" id="PS00041">
    <property type="entry name" value="HTH_ARAC_FAMILY_1"/>
    <property type="match status" value="1"/>
</dbReference>
<dbReference type="PANTHER" id="PTHR43280">
    <property type="entry name" value="ARAC-FAMILY TRANSCRIPTIONAL REGULATOR"/>
    <property type="match status" value="1"/>
</dbReference>
<keyword evidence="2" id="KW-0238">DNA-binding</keyword>
<dbReference type="PROSITE" id="PS01124">
    <property type="entry name" value="HTH_ARAC_FAMILY_2"/>
    <property type="match status" value="1"/>
</dbReference>
<evidence type="ECO:0000256" key="1">
    <source>
        <dbReference type="ARBA" id="ARBA00023015"/>
    </source>
</evidence>
<dbReference type="SUPFAM" id="SSF51182">
    <property type="entry name" value="RmlC-like cupins"/>
    <property type="match status" value="1"/>
</dbReference>
<keyword evidence="3" id="KW-0804">Transcription</keyword>
<protein>
    <submittedName>
        <fullName evidence="5">AraC family transcriptional regulator</fullName>
    </submittedName>
</protein>
<evidence type="ECO:0000256" key="3">
    <source>
        <dbReference type="ARBA" id="ARBA00023163"/>
    </source>
</evidence>
<organism evidence="5 6">
    <name type="scientific">Pseudoalteromonas aliena</name>
    <dbReference type="NCBI Taxonomy" id="247523"/>
    <lineage>
        <taxon>Bacteria</taxon>
        <taxon>Pseudomonadati</taxon>
        <taxon>Pseudomonadota</taxon>
        <taxon>Gammaproteobacteria</taxon>
        <taxon>Alteromonadales</taxon>
        <taxon>Pseudoalteromonadaceae</taxon>
        <taxon>Pseudoalteromonas</taxon>
    </lineage>
</organism>
<dbReference type="Pfam" id="PF12833">
    <property type="entry name" value="HTH_18"/>
    <property type="match status" value="1"/>
</dbReference>
<evidence type="ECO:0000313" key="6">
    <source>
        <dbReference type="Proteomes" id="UP000188243"/>
    </source>
</evidence>
<proteinExistence type="predicted"/>
<dbReference type="RefSeq" id="WP_077538178.1">
    <property type="nucleotide sequence ID" value="NZ_CANLYY010000024.1"/>
</dbReference>
<gene>
    <name evidence="5" type="ORF">B0W48_18220</name>
</gene>
<sequence>MLNWINRIIPRESGPLEVQGEDSKFGFQKHTPQIMDQSHWHGHIEINYLFNCSAEYLINGHYINVPEGKMLIFWAAIPHQMTDFTGDGYMINIYIPLQAFLSWKLPHDFIELLLIGEVVLSDNLYPNDELITEMWENDLMKNTPSLTMQVITEIRTRISRMALEKYKTYGFVEKVVKEKGKEAIRGINHVQTMLAYIAEHYDEKINIEAVAGATGLHKNYAMKLFNRVMKVSIKSYVNQLRLQHAQALLVDTQEPVINIANKAGFGSVSRFYDMFQKELNMSPLEFRKAMVKY</sequence>
<dbReference type="SUPFAM" id="SSF46689">
    <property type="entry name" value="Homeodomain-like"/>
    <property type="match status" value="2"/>
</dbReference>
<name>A0A1Q2H2H9_9GAMM</name>
<evidence type="ECO:0000256" key="2">
    <source>
        <dbReference type="ARBA" id="ARBA00023125"/>
    </source>
</evidence>
<dbReference type="Proteomes" id="UP000188243">
    <property type="component" value="Chromosome"/>
</dbReference>
<dbReference type="InterPro" id="IPR011051">
    <property type="entry name" value="RmlC_Cupin_sf"/>
</dbReference>
<dbReference type="GO" id="GO:0043565">
    <property type="term" value="F:sequence-specific DNA binding"/>
    <property type="evidence" value="ECO:0007669"/>
    <property type="project" value="InterPro"/>
</dbReference>
<dbReference type="GO" id="GO:0003700">
    <property type="term" value="F:DNA-binding transcription factor activity"/>
    <property type="evidence" value="ECO:0007669"/>
    <property type="project" value="InterPro"/>
</dbReference>
<dbReference type="AlphaFoldDB" id="A0A1Q2H2H9"/>
<dbReference type="KEGG" id="paln:B0W48_18220"/>
<dbReference type="EMBL" id="CP019628">
    <property type="protein sequence ID" value="AQQ01543.1"/>
    <property type="molecule type" value="Genomic_DNA"/>
</dbReference>
<dbReference type="STRING" id="247523.B0W48_18220"/>
<dbReference type="InterPro" id="IPR018062">
    <property type="entry name" value="HTH_AraC-typ_CS"/>
</dbReference>
<evidence type="ECO:0000313" key="5">
    <source>
        <dbReference type="EMBL" id="AQQ01543.1"/>
    </source>
</evidence>
<dbReference type="InterPro" id="IPR018060">
    <property type="entry name" value="HTH_AraC"/>
</dbReference>
<dbReference type="InterPro" id="IPR009057">
    <property type="entry name" value="Homeodomain-like_sf"/>
</dbReference>
<dbReference type="PANTHER" id="PTHR43280:SF2">
    <property type="entry name" value="HTH-TYPE TRANSCRIPTIONAL REGULATOR EXSA"/>
    <property type="match status" value="1"/>
</dbReference>
<dbReference type="SMART" id="SM00342">
    <property type="entry name" value="HTH_ARAC"/>
    <property type="match status" value="1"/>
</dbReference>
<feature type="domain" description="HTH araC/xylS-type" evidence="4">
    <location>
        <begin position="191"/>
        <end position="289"/>
    </location>
</feature>